<protein>
    <submittedName>
        <fullName evidence="6">RNA polymerase sigma-70 factor (ECF subfamily)</fullName>
    </submittedName>
</protein>
<dbReference type="NCBIfam" id="TIGR02937">
    <property type="entry name" value="sigma70-ECF"/>
    <property type="match status" value="1"/>
</dbReference>
<comment type="caution">
    <text evidence="6">The sequence shown here is derived from an EMBL/GenBank/DDBJ whole genome shotgun (WGS) entry which is preliminary data.</text>
</comment>
<dbReference type="Pfam" id="PF04542">
    <property type="entry name" value="Sigma70_r2"/>
    <property type="match status" value="1"/>
</dbReference>
<keyword evidence="4" id="KW-0804">Transcription</keyword>
<keyword evidence="2" id="KW-0805">Transcription regulation</keyword>
<evidence type="ECO:0000259" key="5">
    <source>
        <dbReference type="PROSITE" id="PS00622"/>
    </source>
</evidence>
<comment type="similarity">
    <text evidence="1">Belongs to the sigma-70 factor family. ECF subfamily.</text>
</comment>
<proteinExistence type="inferred from homology"/>
<dbReference type="AlphaFoldDB" id="A0A7W8ZL49"/>
<gene>
    <name evidence="6" type="ORF">HDE68_001773</name>
</gene>
<evidence type="ECO:0000256" key="3">
    <source>
        <dbReference type="ARBA" id="ARBA00023082"/>
    </source>
</evidence>
<evidence type="ECO:0000256" key="2">
    <source>
        <dbReference type="ARBA" id="ARBA00023015"/>
    </source>
</evidence>
<dbReference type="InterPro" id="IPR014284">
    <property type="entry name" value="RNA_pol_sigma-70_dom"/>
</dbReference>
<keyword evidence="3" id="KW-0731">Sigma factor</keyword>
<dbReference type="NCBIfam" id="TIGR02985">
    <property type="entry name" value="Sig70_bacteroi1"/>
    <property type="match status" value="1"/>
</dbReference>
<evidence type="ECO:0000313" key="6">
    <source>
        <dbReference type="EMBL" id="MBB5635885.1"/>
    </source>
</evidence>
<dbReference type="InterPro" id="IPR007627">
    <property type="entry name" value="RNA_pol_sigma70_r2"/>
</dbReference>
<dbReference type="PANTHER" id="PTHR43133:SF46">
    <property type="entry name" value="RNA POLYMERASE SIGMA-70 FACTOR ECF SUBFAMILY"/>
    <property type="match status" value="1"/>
</dbReference>
<dbReference type="GO" id="GO:0003677">
    <property type="term" value="F:DNA binding"/>
    <property type="evidence" value="ECO:0007669"/>
    <property type="project" value="InterPro"/>
</dbReference>
<organism evidence="6 7">
    <name type="scientific">Pedobacter cryoconitis</name>
    <dbReference type="NCBI Taxonomy" id="188932"/>
    <lineage>
        <taxon>Bacteria</taxon>
        <taxon>Pseudomonadati</taxon>
        <taxon>Bacteroidota</taxon>
        <taxon>Sphingobacteriia</taxon>
        <taxon>Sphingobacteriales</taxon>
        <taxon>Sphingobacteriaceae</taxon>
        <taxon>Pedobacter</taxon>
    </lineage>
</organism>
<dbReference type="EMBL" id="JACHCE010000002">
    <property type="protein sequence ID" value="MBB5635885.1"/>
    <property type="molecule type" value="Genomic_DNA"/>
</dbReference>
<dbReference type="GO" id="GO:0006352">
    <property type="term" value="P:DNA-templated transcription initiation"/>
    <property type="evidence" value="ECO:0007669"/>
    <property type="project" value="InterPro"/>
</dbReference>
<evidence type="ECO:0000256" key="4">
    <source>
        <dbReference type="ARBA" id="ARBA00023163"/>
    </source>
</evidence>
<feature type="domain" description="HTH luxR-type" evidence="5">
    <location>
        <begin position="146"/>
        <end position="173"/>
    </location>
</feature>
<reference evidence="6 7" key="1">
    <citation type="submission" date="2020-08" db="EMBL/GenBank/DDBJ databases">
        <title>Genomic Encyclopedia of Type Strains, Phase IV (KMG-V): Genome sequencing to study the core and pangenomes of soil and plant-associated prokaryotes.</title>
        <authorList>
            <person name="Whitman W."/>
        </authorList>
    </citation>
    <scope>NUCLEOTIDE SEQUENCE [LARGE SCALE GENOMIC DNA]</scope>
    <source>
        <strain evidence="6 7">S3M1</strain>
    </source>
</reference>
<name>A0A7W8ZL49_9SPHI</name>
<dbReference type="PANTHER" id="PTHR43133">
    <property type="entry name" value="RNA POLYMERASE ECF-TYPE SIGMA FACTO"/>
    <property type="match status" value="1"/>
</dbReference>
<accession>A0A7W8ZL49</accession>
<dbReference type="InterPro" id="IPR036388">
    <property type="entry name" value="WH-like_DNA-bd_sf"/>
</dbReference>
<dbReference type="Proteomes" id="UP000537204">
    <property type="component" value="Unassembled WGS sequence"/>
</dbReference>
<dbReference type="Gene3D" id="1.10.1740.10">
    <property type="match status" value="1"/>
</dbReference>
<dbReference type="InterPro" id="IPR014327">
    <property type="entry name" value="RNA_pol_sigma70_bacteroid"/>
</dbReference>
<sequence length="210" mass="24951">MKPDLSPLWTKICVEDDVKAFEALYYLLFNRLIKFCIYYVGKKEVAEEIISDILVRCWENRKAETVILNLETYLFTAVRNQSLKYIKKNANVHLVEIEPSNEFQFMHHADPEKELENKELHYKLDQAINKLPQQARIIFKLIKENGMKYKEVAEILEISPRTVQTQLFRAIDKLRISLKAYHHIYTKDAKSDNTLNLIVLIFFLHIFQFL</sequence>
<dbReference type="CDD" id="cd06171">
    <property type="entry name" value="Sigma70_r4"/>
    <property type="match status" value="1"/>
</dbReference>
<evidence type="ECO:0000313" key="7">
    <source>
        <dbReference type="Proteomes" id="UP000537204"/>
    </source>
</evidence>
<dbReference type="PROSITE" id="PS00622">
    <property type="entry name" value="HTH_LUXR_1"/>
    <property type="match status" value="1"/>
</dbReference>
<dbReference type="SUPFAM" id="SSF88946">
    <property type="entry name" value="Sigma2 domain of RNA polymerase sigma factors"/>
    <property type="match status" value="1"/>
</dbReference>
<dbReference type="Pfam" id="PF08281">
    <property type="entry name" value="Sigma70_r4_2"/>
    <property type="match status" value="1"/>
</dbReference>
<dbReference type="SUPFAM" id="SSF88659">
    <property type="entry name" value="Sigma3 and sigma4 domains of RNA polymerase sigma factors"/>
    <property type="match status" value="1"/>
</dbReference>
<evidence type="ECO:0000256" key="1">
    <source>
        <dbReference type="ARBA" id="ARBA00010641"/>
    </source>
</evidence>
<dbReference type="InterPro" id="IPR000792">
    <property type="entry name" value="Tscrpt_reg_LuxR_C"/>
</dbReference>
<dbReference type="GO" id="GO:0016987">
    <property type="term" value="F:sigma factor activity"/>
    <property type="evidence" value="ECO:0007669"/>
    <property type="project" value="UniProtKB-KW"/>
</dbReference>
<dbReference type="InterPro" id="IPR013324">
    <property type="entry name" value="RNA_pol_sigma_r3/r4-like"/>
</dbReference>
<dbReference type="InterPro" id="IPR013325">
    <property type="entry name" value="RNA_pol_sigma_r2"/>
</dbReference>
<dbReference type="RefSeq" id="WP_183880973.1">
    <property type="nucleotide sequence ID" value="NZ_JACHCE010000002.1"/>
</dbReference>
<dbReference type="Gene3D" id="1.10.10.10">
    <property type="entry name" value="Winged helix-like DNA-binding domain superfamily/Winged helix DNA-binding domain"/>
    <property type="match status" value="1"/>
</dbReference>
<dbReference type="InterPro" id="IPR039425">
    <property type="entry name" value="RNA_pol_sigma-70-like"/>
</dbReference>
<dbReference type="InterPro" id="IPR013249">
    <property type="entry name" value="RNA_pol_sigma70_r4_t2"/>
</dbReference>